<accession>A0A9Q5N8K1</accession>
<gene>
    <name evidence="2" type="ORF">A7U60_g5075</name>
</gene>
<protein>
    <submittedName>
        <fullName evidence="2">Uncharacterized protein</fullName>
    </submittedName>
</protein>
<feature type="compositionally biased region" description="Basic and acidic residues" evidence="1">
    <location>
        <begin position="85"/>
        <end position="101"/>
    </location>
</feature>
<dbReference type="Proteomes" id="UP000757232">
    <property type="component" value="Unassembled WGS sequence"/>
</dbReference>
<keyword evidence="3" id="KW-1185">Reference proteome</keyword>
<comment type="caution">
    <text evidence="2">The sequence shown here is derived from an EMBL/GenBank/DDBJ whole genome shotgun (WGS) entry which is preliminary data.</text>
</comment>
<feature type="region of interest" description="Disordered" evidence="1">
    <location>
        <begin position="33"/>
        <end position="127"/>
    </location>
</feature>
<proteinExistence type="predicted"/>
<evidence type="ECO:0000256" key="1">
    <source>
        <dbReference type="SAM" id="MobiDB-lite"/>
    </source>
</evidence>
<dbReference type="AlphaFoldDB" id="A0A9Q5N8K1"/>
<dbReference type="OrthoDB" id="2804448at2759"/>
<name>A0A9Q5N8K1_SANBA</name>
<reference evidence="2" key="1">
    <citation type="submission" date="2016-06" db="EMBL/GenBank/DDBJ databases">
        <title>Draft Genome sequence of the fungus Inonotus baumii.</title>
        <authorList>
            <person name="Zhu H."/>
            <person name="Lin W."/>
        </authorList>
    </citation>
    <scope>NUCLEOTIDE SEQUENCE</scope>
    <source>
        <strain evidence="2">821</strain>
    </source>
</reference>
<evidence type="ECO:0000313" key="2">
    <source>
        <dbReference type="EMBL" id="OCB87753.1"/>
    </source>
</evidence>
<evidence type="ECO:0000313" key="3">
    <source>
        <dbReference type="Proteomes" id="UP000757232"/>
    </source>
</evidence>
<sequence length="411" mass="47930">MADRSEAHPVDETTLANEVVRLLGGENQRLRRELQEAEQRAKDAEDRARSAEARTAIKKEPTDTSQDLSAAERIQQLEEENSSLRAEHQELESKYAKEKEKRKSQKAQLKELRAKDTPTSVESPELLELKQRREQTQAHLREAETKVRELSQEVEQLRKDKETYMRLFEDANGRVIALARNDPFAYFDEVHTQQQAIGFTRLRPFQTDSATAHSTFEAFCNNALRPQRLACLPFVRRKHDIQWSLTQQGYGIAVVPPYRYVANRSLASHQWVSNEVHTIEGPFELLYETRNFWYYCGTYTTTIIQSRKKDFFEKLRPMFKDRLMRESVEETDLLPPIIRKTVKEMYLQGVLHITCLVFERIGFNEQLYNALLEFGTAIKGPEYAFDYKDRAPKRKIGQENVGARPVAKRSR</sequence>
<dbReference type="EMBL" id="LNZH02000188">
    <property type="protein sequence ID" value="OCB87753.1"/>
    <property type="molecule type" value="Genomic_DNA"/>
</dbReference>
<organism evidence="2 3">
    <name type="scientific">Sanghuangporus baumii</name>
    <name type="common">Phellinus baumii</name>
    <dbReference type="NCBI Taxonomy" id="108892"/>
    <lineage>
        <taxon>Eukaryota</taxon>
        <taxon>Fungi</taxon>
        <taxon>Dikarya</taxon>
        <taxon>Basidiomycota</taxon>
        <taxon>Agaricomycotina</taxon>
        <taxon>Agaricomycetes</taxon>
        <taxon>Hymenochaetales</taxon>
        <taxon>Hymenochaetaceae</taxon>
        <taxon>Sanghuangporus</taxon>
    </lineage>
</organism>
<feature type="compositionally biased region" description="Basic and acidic residues" evidence="1">
    <location>
        <begin position="33"/>
        <end position="62"/>
    </location>
</feature>